<dbReference type="InterPro" id="IPR035986">
    <property type="entry name" value="PKD_dom_sf"/>
</dbReference>
<gene>
    <name evidence="2" type="ORF">GCM10011379_42390</name>
</gene>
<name>A0A917J0S3_9BACT</name>
<dbReference type="InterPro" id="IPR035234">
    <property type="entry name" value="IgGFc-bd_N"/>
</dbReference>
<protein>
    <recommendedName>
        <fullName evidence="1">PKD domain-containing protein</fullName>
    </recommendedName>
</protein>
<dbReference type="EMBL" id="BMIB01000004">
    <property type="protein sequence ID" value="GGH76880.1"/>
    <property type="molecule type" value="Genomic_DNA"/>
</dbReference>
<reference evidence="2" key="2">
    <citation type="submission" date="2020-09" db="EMBL/GenBank/DDBJ databases">
        <authorList>
            <person name="Sun Q."/>
            <person name="Zhou Y."/>
        </authorList>
    </citation>
    <scope>NUCLEOTIDE SEQUENCE</scope>
    <source>
        <strain evidence="2">CGMCC 1.15290</strain>
    </source>
</reference>
<comment type="caution">
    <text evidence="2">The sequence shown here is derived from an EMBL/GenBank/DDBJ whole genome shotgun (WGS) entry which is preliminary data.</text>
</comment>
<proteinExistence type="predicted"/>
<feature type="domain" description="PKD" evidence="1">
    <location>
        <begin position="692"/>
        <end position="772"/>
    </location>
</feature>
<dbReference type="Pfam" id="PF13585">
    <property type="entry name" value="CHU_C"/>
    <property type="match status" value="1"/>
</dbReference>
<dbReference type="Proteomes" id="UP000627292">
    <property type="component" value="Unassembled WGS sequence"/>
</dbReference>
<dbReference type="SUPFAM" id="SSF49299">
    <property type="entry name" value="PKD domain"/>
    <property type="match status" value="1"/>
</dbReference>
<dbReference type="SMART" id="SM00089">
    <property type="entry name" value="PKD"/>
    <property type="match status" value="1"/>
</dbReference>
<dbReference type="Pfam" id="PF18911">
    <property type="entry name" value="PKD_4"/>
    <property type="match status" value="1"/>
</dbReference>
<dbReference type="RefSeq" id="WP_188956102.1">
    <property type="nucleotide sequence ID" value="NZ_BMIB01000004.1"/>
</dbReference>
<dbReference type="InterPro" id="IPR013783">
    <property type="entry name" value="Ig-like_fold"/>
</dbReference>
<dbReference type="InterPro" id="IPR022409">
    <property type="entry name" value="PKD/Chitinase_dom"/>
</dbReference>
<dbReference type="Gene3D" id="2.60.40.10">
    <property type="entry name" value="Immunoglobulins"/>
    <property type="match status" value="1"/>
</dbReference>
<keyword evidence="3" id="KW-1185">Reference proteome</keyword>
<evidence type="ECO:0000259" key="1">
    <source>
        <dbReference type="PROSITE" id="PS50093"/>
    </source>
</evidence>
<dbReference type="Pfam" id="PF17517">
    <property type="entry name" value="IgGFc_binding"/>
    <property type="match status" value="1"/>
</dbReference>
<dbReference type="PROSITE" id="PS50093">
    <property type="entry name" value="PKD"/>
    <property type="match status" value="1"/>
</dbReference>
<reference evidence="2" key="1">
    <citation type="journal article" date="2014" name="Int. J. Syst. Evol. Microbiol.">
        <title>Complete genome sequence of Corynebacterium casei LMG S-19264T (=DSM 44701T), isolated from a smear-ripened cheese.</title>
        <authorList>
            <consortium name="US DOE Joint Genome Institute (JGI-PGF)"/>
            <person name="Walter F."/>
            <person name="Albersmeier A."/>
            <person name="Kalinowski J."/>
            <person name="Ruckert C."/>
        </authorList>
    </citation>
    <scope>NUCLEOTIDE SEQUENCE</scope>
    <source>
        <strain evidence="2">CGMCC 1.15290</strain>
    </source>
</reference>
<sequence>MKYIIHILMLITGFVNKGVALAQQLSNRGSEFWAGYGHHQFMEPGIAAGLANSQQMALCFVAGEKPAHIIVTIPGTAYRQEYDVAAQSVLKSAVLPAGAPQAAIDCRLYTPPPGGGGTGSEGVFSRRGIHITSSEPIACYAQLTATGAMATSMLLPVNTWGYNYVSASVKQNNATASGNCFSWIYVIAHENNTRVRIIPSAATRNGKRAGEAFEITLQEGEIYQLLGAGINQAEGQDLSGSQIAAIGNTEGKCFPVAVFAGSSGTGVACTSTGAVSSDPLMQQVFPVNAWGARYITAPTSTDGAADKPNVNVFRIVVKDPATVVVKNGMRLYGLNGNYYEYQSDKADYIETDQPVLLLQSIPSEGSCFNVGKGDPELMYLSPLEQAVNKTVFYRSRQGSITVNYLTLLIKNEGVASLKIDGALHAWTTQYAHPNLPGYTVVIKRWDAADAHCAVESDSAFMAITYGLGSGESYGFNAGTNLQNVSGKAAIHNVMDIAGGYHAYTCVNTPVKLSLLMRYKPVEINWRLSAMTAVAAPAADVVQRTPVPEKTETLNGQTWYTYTLPDTYRFNSAGVYDIPVYTVYPAVENCDHKEQIAYRIQVKAAPVAGFEVAYKACSDLQSVALKGDSLFADGQLVTKWNWVLTGAGETYTAGERNVDKEWWPGVYHIQLKAVSATGCVADSVRSITLTGKPVAAFAVQPEDVCVGEEQLFTDNSTINAGTIERRNWQFSDGSRAELPQVVKRFATAATYTIQLTVTSNQGCEATTDGQAVVHSLPVIDAGPAIIAKAGSVVKIAATAADTITTRFVWTPAAGLSDAARLNPNLLVQHDRVYLLTATNIHGCRASDELVVEVLKPVEVPGVFSPNGDGIHDTWVIPGLADYAGVVVAVYNRYGQQVFRSAGYSRAWDGMANGKPLPTGVYYYMIQLKNGMGQLQGSVTIVR</sequence>
<evidence type="ECO:0000313" key="2">
    <source>
        <dbReference type="EMBL" id="GGH76880.1"/>
    </source>
</evidence>
<dbReference type="NCBIfam" id="TIGR04131">
    <property type="entry name" value="Bac_Flav_CTERM"/>
    <property type="match status" value="1"/>
</dbReference>
<dbReference type="PANTHER" id="PTHR46534">
    <property type="entry name" value="IGGFC_BINDING DOMAIN-CONTAINING PROTEIN"/>
    <property type="match status" value="1"/>
</dbReference>
<accession>A0A917J0S3</accession>
<organism evidence="2 3">
    <name type="scientific">Filimonas zeae</name>
    <dbReference type="NCBI Taxonomy" id="1737353"/>
    <lineage>
        <taxon>Bacteria</taxon>
        <taxon>Pseudomonadati</taxon>
        <taxon>Bacteroidota</taxon>
        <taxon>Chitinophagia</taxon>
        <taxon>Chitinophagales</taxon>
        <taxon>Chitinophagaceae</taxon>
        <taxon>Filimonas</taxon>
    </lineage>
</organism>
<dbReference type="InterPro" id="IPR000601">
    <property type="entry name" value="PKD_dom"/>
</dbReference>
<dbReference type="InterPro" id="IPR026341">
    <property type="entry name" value="T9SS_type_B"/>
</dbReference>
<evidence type="ECO:0000313" key="3">
    <source>
        <dbReference type="Proteomes" id="UP000627292"/>
    </source>
</evidence>
<dbReference type="PANTHER" id="PTHR46534:SF1">
    <property type="entry name" value="IGGFC-BINDING PROTEIN N-TERMINAL DOMAIN-CONTAINING PROTEIN"/>
    <property type="match status" value="1"/>
</dbReference>
<dbReference type="AlphaFoldDB" id="A0A917J0S3"/>